<evidence type="ECO:0000313" key="10">
    <source>
        <dbReference type="Proteomes" id="UP000694388"/>
    </source>
</evidence>
<feature type="region of interest" description="Disordered" evidence="6">
    <location>
        <begin position="844"/>
        <end position="866"/>
    </location>
</feature>
<feature type="compositionally biased region" description="Polar residues" evidence="6">
    <location>
        <begin position="1147"/>
        <end position="1163"/>
    </location>
</feature>
<dbReference type="InterPro" id="IPR027881">
    <property type="entry name" value="SOGA_CC"/>
</dbReference>
<feature type="region of interest" description="Disordered" evidence="6">
    <location>
        <begin position="1138"/>
        <end position="1163"/>
    </location>
</feature>
<feature type="coiled-coil region" evidence="5">
    <location>
        <begin position="650"/>
        <end position="677"/>
    </location>
</feature>
<dbReference type="InterPro" id="IPR027882">
    <property type="entry name" value="SOGA1/2-like_CC"/>
</dbReference>
<dbReference type="GO" id="GO:0005615">
    <property type="term" value="C:extracellular space"/>
    <property type="evidence" value="ECO:0007669"/>
    <property type="project" value="InterPro"/>
</dbReference>
<organism evidence="9 10">
    <name type="scientific">Eptatretus burgeri</name>
    <name type="common">Inshore hagfish</name>
    <dbReference type="NCBI Taxonomy" id="7764"/>
    <lineage>
        <taxon>Eukaryota</taxon>
        <taxon>Metazoa</taxon>
        <taxon>Chordata</taxon>
        <taxon>Craniata</taxon>
        <taxon>Vertebrata</taxon>
        <taxon>Cyclostomata</taxon>
        <taxon>Myxini</taxon>
        <taxon>Myxiniformes</taxon>
        <taxon>Myxinidae</taxon>
        <taxon>Eptatretinae</taxon>
        <taxon>Eptatretus</taxon>
    </lineage>
</organism>
<feature type="coiled-coil region" evidence="5">
    <location>
        <begin position="713"/>
        <end position="776"/>
    </location>
</feature>
<feature type="region of interest" description="Disordered" evidence="6">
    <location>
        <begin position="1199"/>
        <end position="1231"/>
    </location>
</feature>
<comment type="subcellular location">
    <subcellularLocation>
        <location evidence="1">Membrane</location>
    </subcellularLocation>
</comment>
<evidence type="ECO:0000256" key="5">
    <source>
        <dbReference type="SAM" id="Coils"/>
    </source>
</evidence>
<feature type="region of interest" description="Disordered" evidence="6">
    <location>
        <begin position="936"/>
        <end position="970"/>
    </location>
</feature>
<evidence type="ECO:0000256" key="6">
    <source>
        <dbReference type="SAM" id="MobiDB-lite"/>
    </source>
</evidence>
<accession>A0A8C4NIE7</accession>
<dbReference type="GO" id="GO:0016020">
    <property type="term" value="C:membrane"/>
    <property type="evidence" value="ECO:0007669"/>
    <property type="project" value="UniProtKB-SubCell"/>
</dbReference>
<dbReference type="Ensembl" id="ENSEBUT00000007658.1">
    <property type="protein sequence ID" value="ENSEBUP00000007184.1"/>
    <property type="gene ID" value="ENSEBUG00000004696.1"/>
</dbReference>
<dbReference type="Pfam" id="PF11365">
    <property type="entry name" value="SOGA"/>
    <property type="match status" value="2"/>
</dbReference>
<feature type="compositionally biased region" description="Polar residues" evidence="6">
    <location>
        <begin position="956"/>
        <end position="969"/>
    </location>
</feature>
<feature type="region of interest" description="Disordered" evidence="6">
    <location>
        <begin position="1104"/>
        <end position="1125"/>
    </location>
</feature>
<evidence type="ECO:0000259" key="8">
    <source>
        <dbReference type="Pfam" id="PF14818"/>
    </source>
</evidence>
<keyword evidence="3 5" id="KW-0175">Coiled coil</keyword>
<keyword evidence="4" id="KW-0472">Membrane</keyword>
<reference evidence="9" key="2">
    <citation type="submission" date="2025-09" db="UniProtKB">
        <authorList>
            <consortium name="Ensembl"/>
        </authorList>
    </citation>
    <scope>IDENTIFICATION</scope>
</reference>
<dbReference type="Pfam" id="PF14818">
    <property type="entry name" value="SOGA1-2-like_CC"/>
    <property type="match status" value="1"/>
</dbReference>
<feature type="compositionally biased region" description="Polar residues" evidence="6">
    <location>
        <begin position="1199"/>
        <end position="1226"/>
    </location>
</feature>
<evidence type="ECO:0000256" key="2">
    <source>
        <dbReference type="ARBA" id="ARBA00022553"/>
    </source>
</evidence>
<feature type="region of interest" description="Disordered" evidence="6">
    <location>
        <begin position="106"/>
        <end position="138"/>
    </location>
</feature>
<dbReference type="PANTHER" id="PTHR15742:SF5">
    <property type="entry name" value="GIRDIN"/>
    <property type="match status" value="1"/>
</dbReference>
<feature type="domain" description="SOGA 1/2-like coiled-coil" evidence="8">
    <location>
        <begin position="736"/>
        <end position="777"/>
    </location>
</feature>
<sequence>MEEMRDGWLEDDVQQLQELRRELDRANKSCRILQYRLRKAERRGLRNTHTGQVDGELIRGLEQDLKVAKDVSVRLHQELESLEDKRAKVEEENDELRQKQVELEIGKQHEPLTQDDGEPNHSLKMTGNKPLTQNDGEDNADLKCQLQFLKEEATLMRRKTVRLSKEHDHTEQELQRYKVAYGELEEAPLTAEPGVAQEAELRLRLRLVEEEASILSRKIVELEVENRGLRAEMEDARCRCGKTGGIEHEESCEVLGGEQSESACELRRHLQFVEEEAEVLRRSVLELEEQNRLLSEDLNRFQGRSPVTSWDEDSSETHSELTLSQEKVVELEKTVAKLQYEKRLLLSSIQRLTLSHGMLPPSNKANFDMTSTDNTEISEDLKSNIVRNCRPQVLAIIKQQAAAFQKAMDDLISKVNSSCGHVQPAVAHQESDTEESKADDCTEEFQNVSARISQFSQEIQSFIDKLNIREDISEGGLSEYSMPRDYSLDFQVNGMSLAFLLFSSTLIFMSSFLPQCNLKESQQVLSEANSTIVQLQSQLNQEHEQRAEDAQRYEKHIMEQRKFALRRDFELQSLGLQQKLERREHAQERRGLARDLRQLRHSLALVYARLRGALANWRLSRRKGSSDTNGFMEKEPETCSWQAGDGRRLLLDLRAVVEELEVELAEERKGCREVQQQYATEKAAWQVEHAELKFLMAQLEDASEQGPLQVELMSALRAEREEQQGLLAELQARCVELWRRLDAGERAWARERAELLERFEHERRDWEQQLRLMRHKSNYYIAVLISFDRSKSISSISEFDALMESSPDSSNKTSPVESESPIHRRDSFSLPFLPCLPYSDSSTAINSRGSSRVRCSGHSSSEESLLGSEAGSSSWYLASHTELGMDITSDPTQHIDAMRPLAYEGITDHRYIINLDHGTNSGFSFEMANTSETGWTSGLSGHRCESSESGIMPDAQSPSSTEPELSGNLSDDMKEAANSLRTVPVERASRDIGCQTGLTTSTGTQTVRRMVHIGLQTECMRCPSNKALFQQHIGPEIGGSSSRSAVRCRNVALEKMQSRFDRNCSSKLGSQRFQRNISGRNDVARPGKDLPFMRAESWKGLSESAWARSTTTRDSPVHTTSNSGLSSLFTFVDHSTEAQAEARRTAKSTTPRPRSTESARSNYSVIQEILKNVQERSANSGNSQENKLVLPVAKSVGSASLGSKGQEPYQASNPAEKNNASSNSLCENGKGMKSSIASSESQLVSASFDAYFCKLQVTFLLHAHMKLHDACFSVSMHVS</sequence>
<proteinExistence type="predicted"/>
<feature type="coiled-coil region" evidence="5">
    <location>
        <begin position="518"/>
        <end position="545"/>
    </location>
</feature>
<feature type="compositionally biased region" description="Polar residues" evidence="6">
    <location>
        <begin position="123"/>
        <end position="134"/>
    </location>
</feature>
<dbReference type="AlphaFoldDB" id="A0A8C4NIE7"/>
<feature type="compositionally biased region" description="Polar residues" evidence="6">
    <location>
        <begin position="1107"/>
        <end position="1125"/>
    </location>
</feature>
<evidence type="ECO:0000313" key="9">
    <source>
        <dbReference type="Ensembl" id="ENSEBUP00000007184.1"/>
    </source>
</evidence>
<dbReference type="GO" id="GO:0010506">
    <property type="term" value="P:regulation of autophagy"/>
    <property type="evidence" value="ECO:0007669"/>
    <property type="project" value="InterPro"/>
</dbReference>
<feature type="domain" description="SOGA coiled-coil" evidence="7">
    <location>
        <begin position="263"/>
        <end position="345"/>
    </location>
</feature>
<evidence type="ECO:0008006" key="11">
    <source>
        <dbReference type="Google" id="ProtNLM"/>
    </source>
</evidence>
<feature type="coiled-coil region" evidence="5">
    <location>
        <begin position="139"/>
        <end position="239"/>
    </location>
</feature>
<feature type="compositionally biased region" description="Low complexity" evidence="6">
    <location>
        <begin position="847"/>
        <end position="866"/>
    </location>
</feature>
<feature type="compositionally biased region" description="Polar residues" evidence="6">
    <location>
        <begin position="806"/>
        <end position="817"/>
    </location>
</feature>
<evidence type="ECO:0000256" key="3">
    <source>
        <dbReference type="ARBA" id="ARBA00023054"/>
    </source>
</evidence>
<keyword evidence="10" id="KW-1185">Reference proteome</keyword>
<keyword evidence="2" id="KW-0597">Phosphoprotein</keyword>
<evidence type="ECO:0000259" key="7">
    <source>
        <dbReference type="Pfam" id="PF11365"/>
    </source>
</evidence>
<dbReference type="Proteomes" id="UP000694388">
    <property type="component" value="Unplaced"/>
</dbReference>
<dbReference type="InterPro" id="IPR049885">
    <property type="entry name" value="MTCL1-3"/>
</dbReference>
<name>A0A8C4NIE7_EPTBU</name>
<reference evidence="9" key="1">
    <citation type="submission" date="2025-08" db="UniProtKB">
        <authorList>
            <consortium name="Ensembl"/>
        </authorList>
    </citation>
    <scope>IDENTIFICATION</scope>
</reference>
<feature type="region of interest" description="Disordered" evidence="6">
    <location>
        <begin position="803"/>
        <end position="823"/>
    </location>
</feature>
<protein>
    <recommendedName>
        <fullName evidence="11">DUF4482 domain-containing protein</fullName>
    </recommendedName>
</protein>
<evidence type="ECO:0000256" key="1">
    <source>
        <dbReference type="ARBA" id="ARBA00004370"/>
    </source>
</evidence>
<evidence type="ECO:0000256" key="4">
    <source>
        <dbReference type="ARBA" id="ARBA00023136"/>
    </source>
</evidence>
<feature type="domain" description="SOGA coiled-coil" evidence="7">
    <location>
        <begin position="138"/>
        <end position="229"/>
    </location>
</feature>
<feature type="coiled-coil region" evidence="5">
    <location>
        <begin position="270"/>
        <end position="341"/>
    </location>
</feature>
<dbReference type="PANTHER" id="PTHR15742">
    <property type="entry name" value="GIRDIN"/>
    <property type="match status" value="1"/>
</dbReference>
<feature type="coiled-coil region" evidence="5">
    <location>
        <begin position="9"/>
        <end position="106"/>
    </location>
</feature>
<dbReference type="GeneTree" id="ENSGT00950000182982"/>